<dbReference type="FunFam" id="1.10.10.60:FF:000061">
    <property type="entry name" value="Trihelix transcription factor GT-2"/>
    <property type="match status" value="2"/>
</dbReference>
<feature type="compositionally biased region" description="Basic and acidic residues" evidence="7">
    <location>
        <begin position="475"/>
        <end position="484"/>
    </location>
</feature>
<keyword evidence="4" id="KW-0238">DNA-binding</keyword>
<dbReference type="CDD" id="cd12203">
    <property type="entry name" value="GT1"/>
    <property type="match status" value="2"/>
</dbReference>
<dbReference type="PANTHER" id="PTHR21654:SF84">
    <property type="entry name" value="SI:DKEY-66I24.7"/>
    <property type="match status" value="1"/>
</dbReference>
<feature type="compositionally biased region" description="Low complexity" evidence="7">
    <location>
        <begin position="77"/>
        <end position="95"/>
    </location>
</feature>
<evidence type="ECO:0000256" key="2">
    <source>
        <dbReference type="ARBA" id="ARBA00022737"/>
    </source>
</evidence>
<dbReference type="GO" id="GO:0005634">
    <property type="term" value="C:nucleus"/>
    <property type="evidence" value="ECO:0007669"/>
    <property type="project" value="UniProtKB-SubCell"/>
</dbReference>
<comment type="subcellular location">
    <subcellularLocation>
        <location evidence="1">Nucleus</location>
    </subcellularLocation>
</comment>
<proteinExistence type="predicted"/>
<evidence type="ECO:0000256" key="7">
    <source>
        <dbReference type="SAM" id="MobiDB-lite"/>
    </source>
</evidence>
<keyword evidence="5" id="KW-0804">Transcription</keyword>
<feature type="domain" description="Myb-like" evidence="8">
    <location>
        <begin position="506"/>
        <end position="567"/>
    </location>
</feature>
<dbReference type="EMBL" id="GDJX01025203">
    <property type="protein sequence ID" value="JAT42733.1"/>
    <property type="molecule type" value="Transcribed_RNA"/>
</dbReference>
<dbReference type="PROSITE" id="PS50090">
    <property type="entry name" value="MYB_LIKE"/>
    <property type="match status" value="2"/>
</dbReference>
<protein>
    <submittedName>
        <fullName evidence="9">Trihelix transcription factor GT-2</fullName>
    </submittedName>
</protein>
<sequence length="567" mass="60959">PPPPNSSLSHGLGERKGVTNKIQQFATAATTLSKPTHVEAQREEEEVTTVGRGRGGRSGPVMQEGGSHHGVPPVPPVGTTTFADVGIPGPEQLQQPPGPTREAAAAAAPESSHPQEASGCFPDEDTVGAAGDEADRSGSVSGGNRWPREETLALIRIRSEMDAAFRDANPKGPLWGDVSRKLAELGYKRSAKKCKEKFENVHKYYKRTKDGRAGRQDGKNYRFFSQLEAFHTYSSGGAAATSTLPAAPAAAESTTPNVLPPSSSVAMVGSSASLQPTPLNAIPLPLVTSPHAVPETVAGTAAAAAGPFSYHSGRISFSFSSNNSSSAPSESEEDTEEGLPTGSLRKRKRRDGSTGGRSSRKLMCFFDGFMKQVVETQEAMQHRFLEMMEKCEQERMRREEAWRRLEVARLTREQEVMAQERAVAASRDAALVAFLQKMTGQAVPIFPAATPTVAPPPSSQQQARPAAPVPAPPPPHHEGTEADRTTTPASPMEMLPLMPDAQGVTSTEPASSRWPKPEVHALIQLRSGMECEYQEAGPKGPLWEDISAGMRQMGYNRSARRCKEKWE</sequence>
<evidence type="ECO:0000259" key="8">
    <source>
        <dbReference type="PROSITE" id="PS50090"/>
    </source>
</evidence>
<evidence type="ECO:0000256" key="4">
    <source>
        <dbReference type="ARBA" id="ARBA00023125"/>
    </source>
</evidence>
<gene>
    <name evidence="9" type="primary">GT-2_0</name>
    <name evidence="9" type="ORF">g.98295</name>
</gene>
<feature type="region of interest" description="Disordered" evidence="7">
    <location>
        <begin position="451"/>
        <end position="495"/>
    </location>
</feature>
<keyword evidence="3" id="KW-0805">Transcription regulation</keyword>
<feature type="non-terminal residue" evidence="9">
    <location>
        <position position="567"/>
    </location>
</feature>
<dbReference type="AlphaFoldDB" id="A0A1D1XK14"/>
<dbReference type="PANTHER" id="PTHR21654">
    <property type="entry name" value="FI21293P1"/>
    <property type="match status" value="1"/>
</dbReference>
<dbReference type="InterPro" id="IPR001005">
    <property type="entry name" value="SANT/Myb"/>
</dbReference>
<reference evidence="9" key="1">
    <citation type="submission" date="2015-07" db="EMBL/GenBank/DDBJ databases">
        <title>Transcriptome Assembly of Anthurium amnicola.</title>
        <authorList>
            <person name="Suzuki J."/>
        </authorList>
    </citation>
    <scope>NUCLEOTIDE SEQUENCE</scope>
</reference>
<evidence type="ECO:0000256" key="1">
    <source>
        <dbReference type="ARBA" id="ARBA00004123"/>
    </source>
</evidence>
<dbReference type="SMART" id="SM00717">
    <property type="entry name" value="SANT"/>
    <property type="match status" value="1"/>
</dbReference>
<keyword evidence="6" id="KW-0539">Nucleus</keyword>
<dbReference type="Pfam" id="PF13837">
    <property type="entry name" value="Myb_DNA-bind_4"/>
    <property type="match status" value="2"/>
</dbReference>
<feature type="compositionally biased region" description="Low complexity" evidence="7">
    <location>
        <begin position="319"/>
        <end position="329"/>
    </location>
</feature>
<evidence type="ECO:0000256" key="5">
    <source>
        <dbReference type="ARBA" id="ARBA00023163"/>
    </source>
</evidence>
<dbReference type="GO" id="GO:0006355">
    <property type="term" value="P:regulation of DNA-templated transcription"/>
    <property type="evidence" value="ECO:0007669"/>
    <property type="project" value="UniProtKB-ARBA"/>
</dbReference>
<keyword evidence="2" id="KW-0677">Repeat</keyword>
<dbReference type="InterPro" id="IPR044822">
    <property type="entry name" value="Myb_DNA-bind_4"/>
</dbReference>
<evidence type="ECO:0000313" key="9">
    <source>
        <dbReference type="EMBL" id="JAT42733.1"/>
    </source>
</evidence>
<dbReference type="Gene3D" id="1.10.10.60">
    <property type="entry name" value="Homeodomain-like"/>
    <property type="match status" value="2"/>
</dbReference>
<feature type="domain" description="Myb-like" evidence="8">
    <location>
        <begin position="144"/>
        <end position="202"/>
    </location>
</feature>
<accession>A0A1D1XK14</accession>
<name>A0A1D1XK14_9ARAE</name>
<evidence type="ECO:0000256" key="6">
    <source>
        <dbReference type="ARBA" id="ARBA00023242"/>
    </source>
</evidence>
<feature type="region of interest" description="Disordered" evidence="7">
    <location>
        <begin position="28"/>
        <end position="148"/>
    </location>
</feature>
<feature type="non-terminal residue" evidence="9">
    <location>
        <position position="1"/>
    </location>
</feature>
<evidence type="ECO:0000256" key="3">
    <source>
        <dbReference type="ARBA" id="ARBA00023015"/>
    </source>
</evidence>
<feature type="region of interest" description="Disordered" evidence="7">
    <location>
        <begin position="319"/>
        <end position="357"/>
    </location>
</feature>
<organism evidence="9">
    <name type="scientific">Anthurium amnicola</name>
    <dbReference type="NCBI Taxonomy" id="1678845"/>
    <lineage>
        <taxon>Eukaryota</taxon>
        <taxon>Viridiplantae</taxon>
        <taxon>Streptophyta</taxon>
        <taxon>Embryophyta</taxon>
        <taxon>Tracheophyta</taxon>
        <taxon>Spermatophyta</taxon>
        <taxon>Magnoliopsida</taxon>
        <taxon>Liliopsida</taxon>
        <taxon>Araceae</taxon>
        <taxon>Pothoideae</taxon>
        <taxon>Potheae</taxon>
        <taxon>Anthurium</taxon>
    </lineage>
</organism>
<dbReference type="GO" id="GO:0003677">
    <property type="term" value="F:DNA binding"/>
    <property type="evidence" value="ECO:0007669"/>
    <property type="project" value="UniProtKB-KW"/>
</dbReference>